<name>A0ABY0V4W1_9ACTO</name>
<reference evidence="4 5" key="1">
    <citation type="submission" date="2016-10" db="EMBL/GenBank/DDBJ databases">
        <authorList>
            <person name="Varghese N."/>
            <person name="Submissions S."/>
        </authorList>
    </citation>
    <scope>NUCLEOTIDE SEQUENCE [LARGE SCALE GENOMIC DNA]</scope>
    <source>
        <strain evidence="4 5">DSM 9169</strain>
    </source>
</reference>
<protein>
    <submittedName>
        <fullName evidence="4">Uncharacterized conserved protein YlxW, UPF0749 family</fullName>
    </submittedName>
</protein>
<evidence type="ECO:0000256" key="3">
    <source>
        <dbReference type="SAM" id="Phobius"/>
    </source>
</evidence>
<evidence type="ECO:0000256" key="1">
    <source>
        <dbReference type="ARBA" id="ARBA00009108"/>
    </source>
</evidence>
<keyword evidence="3" id="KW-0472">Membrane</keyword>
<gene>
    <name evidence="4" type="ORF">SAMN04489714_0085</name>
</gene>
<dbReference type="Proteomes" id="UP000198976">
    <property type="component" value="Chromosome I"/>
</dbReference>
<dbReference type="Pfam" id="PF05949">
    <property type="entry name" value="DUF881"/>
    <property type="match status" value="1"/>
</dbReference>
<dbReference type="PANTHER" id="PTHR37313:SF4">
    <property type="entry name" value="CONSERVED MEMBRANE PROTEIN-RELATED"/>
    <property type="match status" value="1"/>
</dbReference>
<organism evidence="4 5">
    <name type="scientific">Schaalia radingae</name>
    <dbReference type="NCBI Taxonomy" id="131110"/>
    <lineage>
        <taxon>Bacteria</taxon>
        <taxon>Bacillati</taxon>
        <taxon>Actinomycetota</taxon>
        <taxon>Actinomycetes</taxon>
        <taxon>Actinomycetales</taxon>
        <taxon>Actinomycetaceae</taxon>
        <taxon>Schaalia</taxon>
    </lineage>
</organism>
<keyword evidence="3" id="KW-1133">Transmembrane helix</keyword>
<evidence type="ECO:0000256" key="2">
    <source>
        <dbReference type="SAM" id="MobiDB-lite"/>
    </source>
</evidence>
<dbReference type="EMBL" id="LT629792">
    <property type="protein sequence ID" value="SDT85519.1"/>
    <property type="molecule type" value="Genomic_DNA"/>
</dbReference>
<comment type="similarity">
    <text evidence="1">Belongs to the UPF0749 family.</text>
</comment>
<dbReference type="RefSeq" id="WP_257590343.1">
    <property type="nucleotide sequence ID" value="NZ_LT629792.1"/>
</dbReference>
<feature type="transmembrane region" description="Helical" evidence="3">
    <location>
        <begin position="43"/>
        <end position="61"/>
    </location>
</feature>
<evidence type="ECO:0000313" key="4">
    <source>
        <dbReference type="EMBL" id="SDT85519.1"/>
    </source>
</evidence>
<feature type="compositionally biased region" description="Basic and acidic residues" evidence="2">
    <location>
        <begin position="18"/>
        <end position="31"/>
    </location>
</feature>
<keyword evidence="3" id="KW-0812">Transmembrane</keyword>
<evidence type="ECO:0000313" key="5">
    <source>
        <dbReference type="Proteomes" id="UP000198976"/>
    </source>
</evidence>
<dbReference type="InterPro" id="IPR010273">
    <property type="entry name" value="DUF881"/>
</dbReference>
<keyword evidence="5" id="KW-1185">Reference proteome</keyword>
<dbReference type="PANTHER" id="PTHR37313">
    <property type="entry name" value="UPF0749 PROTEIN RV1825"/>
    <property type="match status" value="1"/>
</dbReference>
<proteinExistence type="inferred from homology"/>
<feature type="region of interest" description="Disordered" evidence="2">
    <location>
        <begin position="105"/>
        <end position="128"/>
    </location>
</feature>
<accession>A0ABY0V4W1</accession>
<dbReference type="Gene3D" id="3.30.70.1880">
    <property type="entry name" value="Protein of unknown function DUF881"/>
    <property type="match status" value="1"/>
</dbReference>
<feature type="region of interest" description="Disordered" evidence="2">
    <location>
        <begin position="1"/>
        <end position="38"/>
    </location>
</feature>
<sequence length="275" mass="30071">MSDSDSPQSPPPSYAPRARMDPPRKRSGERSPKRRTWKKTRSALAILVVMVTCGVVFGVAASNTRGQASSSDVNLLSMVRDRQETVQELTDQRNSLRESIHRYVDTTSSSDDPATNEGAASSIPIGTTTAVQGPGVTVTLTDAPADQILPEGAQPDDLVIHQQDIEDVMNALWRGGAEAMTVQGKRVTSRSVIRCIGNVILVDGTSYSPPYAISAIGDPDRLKRAINSDERIINYKRYVVKYGLGWRLDEEKDLTFTALPEDTSPQYARIVEDHG</sequence>